<evidence type="ECO:0000256" key="12">
    <source>
        <dbReference type="ARBA" id="ARBA00023242"/>
    </source>
</evidence>
<dbReference type="GO" id="GO:0040034">
    <property type="term" value="P:regulation of development, heterochronic"/>
    <property type="evidence" value="ECO:0007669"/>
    <property type="project" value="UniProtKB-ARBA"/>
</dbReference>
<feature type="compositionally biased region" description="Polar residues" evidence="14">
    <location>
        <begin position="57"/>
        <end position="66"/>
    </location>
</feature>
<dbReference type="GO" id="GO:0008270">
    <property type="term" value="F:zinc ion binding"/>
    <property type="evidence" value="ECO:0007669"/>
    <property type="project" value="UniProtKB-KW"/>
</dbReference>
<dbReference type="EMBL" id="QDEB01039871">
    <property type="protein sequence ID" value="RZC38821.1"/>
    <property type="molecule type" value="Genomic_DNA"/>
</dbReference>
<name>A0A482W0Z4_ASBVE</name>
<accession>A0A482W0Z4</accession>
<evidence type="ECO:0000256" key="13">
    <source>
        <dbReference type="PROSITE-ProRule" id="PRU00042"/>
    </source>
</evidence>
<feature type="region of interest" description="Disordered" evidence="14">
    <location>
        <begin position="102"/>
        <end position="146"/>
    </location>
</feature>
<evidence type="ECO:0000256" key="14">
    <source>
        <dbReference type="SAM" id="MobiDB-lite"/>
    </source>
</evidence>
<dbReference type="InterPro" id="IPR036236">
    <property type="entry name" value="Znf_C2H2_sf"/>
</dbReference>
<evidence type="ECO:0000256" key="11">
    <source>
        <dbReference type="ARBA" id="ARBA00023125"/>
    </source>
</evidence>
<dbReference type="FunFam" id="3.30.160.60:FF:001482">
    <property type="entry name" value="Hunchback"/>
    <property type="match status" value="1"/>
</dbReference>
<proteinExistence type="inferred from homology"/>
<dbReference type="Proteomes" id="UP000292052">
    <property type="component" value="Unassembled WGS sequence"/>
</dbReference>
<feature type="domain" description="C2H2-type" evidence="15">
    <location>
        <begin position="223"/>
        <end position="250"/>
    </location>
</feature>
<feature type="compositionally biased region" description="Acidic residues" evidence="14">
    <location>
        <begin position="427"/>
        <end position="436"/>
    </location>
</feature>
<reference evidence="16 17" key="1">
    <citation type="submission" date="2017-03" db="EMBL/GenBank/DDBJ databases">
        <title>Genome of the blue death feigning beetle - Asbolus verrucosus.</title>
        <authorList>
            <person name="Rider S.D."/>
        </authorList>
    </citation>
    <scope>NUCLEOTIDE SEQUENCE [LARGE SCALE GENOMIC DNA]</scope>
    <source>
        <strain evidence="16">Butters</strain>
        <tissue evidence="16">Head and leg muscle</tissue>
    </source>
</reference>
<keyword evidence="7" id="KW-0479">Metal-binding</keyword>
<evidence type="ECO:0000259" key="15">
    <source>
        <dbReference type="PROSITE" id="PS50157"/>
    </source>
</evidence>
<feature type="compositionally biased region" description="Polar residues" evidence="14">
    <location>
        <begin position="130"/>
        <end position="141"/>
    </location>
</feature>
<organism evidence="16 17">
    <name type="scientific">Asbolus verrucosus</name>
    <name type="common">Desert ironclad beetle</name>
    <dbReference type="NCBI Taxonomy" id="1661398"/>
    <lineage>
        <taxon>Eukaryota</taxon>
        <taxon>Metazoa</taxon>
        <taxon>Ecdysozoa</taxon>
        <taxon>Arthropoda</taxon>
        <taxon>Hexapoda</taxon>
        <taxon>Insecta</taxon>
        <taxon>Pterygota</taxon>
        <taxon>Neoptera</taxon>
        <taxon>Endopterygota</taxon>
        <taxon>Coleoptera</taxon>
        <taxon>Polyphaga</taxon>
        <taxon>Cucujiformia</taxon>
        <taxon>Tenebrionidae</taxon>
        <taxon>Pimeliinae</taxon>
        <taxon>Asbolus</taxon>
    </lineage>
</organism>
<gene>
    <name evidence="16" type="ORF">BDFB_004443</name>
</gene>
<evidence type="ECO:0000313" key="17">
    <source>
        <dbReference type="Proteomes" id="UP000292052"/>
    </source>
</evidence>
<dbReference type="OrthoDB" id="10015593at2759"/>
<evidence type="ECO:0000256" key="7">
    <source>
        <dbReference type="ARBA" id="ARBA00022723"/>
    </source>
</evidence>
<evidence type="ECO:0000256" key="3">
    <source>
        <dbReference type="ARBA" id="ARBA00007746"/>
    </source>
</evidence>
<feature type="compositionally biased region" description="Basic residues" evidence="14">
    <location>
        <begin position="326"/>
        <end position="336"/>
    </location>
</feature>
<sequence>MIDKDMNSACMQGGSLRSLNSYQSNLIMAPRSPHAAWQYGPNQVVKQEAMEEDKNDSGITSGSDLHSPSPGRDSSPELHPYQLPQNVYQFGAATLISPFNMNYPQNPLTPPDSEPLVSPKSDKEEKDMDNTLTPCASPSNSKSEDMQDHLRRLEMSLAKCELMSTNAEEKSDGKFDEQSLKVPKVNSHGKIKTFKCKQCDFVAITKIDHWNHAKVHIKEERRLTCPKCPFVTEYKHHLEYHLRNHEGSKPYRCTECTYTCVNKSMLNSHMKSHSSIYQYSCVDCSYITKYIHSLKTHLRKMRHRPNIVLDEQGNPCPDIIIDVHGSRRGPKRRRQNRRSEETVTRPEALPFTPPQLPFPALPFFGGFPNPQLLQHLIREQQNLQATTPPAPEEQQVLDLSKPSCSGEQQKSRRKGPAFRVDPSAVQESDDEDDDEADTIMFSNVEAVVEEEKKEEDAENNNQGEANRCQYCNIAFGDPVLHSIHMGYHGYQNPFTCNMCGVECTDKVTFFLHIARVSHS</sequence>
<dbReference type="GO" id="GO:0035282">
    <property type="term" value="P:segmentation"/>
    <property type="evidence" value="ECO:0007669"/>
    <property type="project" value="UniProtKB-KW"/>
</dbReference>
<dbReference type="GO" id="GO:0005634">
    <property type="term" value="C:nucleus"/>
    <property type="evidence" value="ECO:0007669"/>
    <property type="project" value="UniProtKB-SubCell"/>
</dbReference>
<dbReference type="InterPro" id="IPR050688">
    <property type="entry name" value="Zinc_finger/UBP_domain"/>
</dbReference>
<evidence type="ECO:0000256" key="6">
    <source>
        <dbReference type="ARBA" id="ARBA00022492"/>
    </source>
</evidence>
<keyword evidence="10" id="KW-0862">Zinc</keyword>
<evidence type="ECO:0000256" key="8">
    <source>
        <dbReference type="ARBA" id="ARBA00022737"/>
    </source>
</evidence>
<feature type="domain" description="C2H2-type" evidence="15">
    <location>
        <begin position="251"/>
        <end position="278"/>
    </location>
</feature>
<dbReference type="SMART" id="SM00355">
    <property type="entry name" value="ZnF_C2H2"/>
    <property type="match status" value="6"/>
</dbReference>
<protein>
    <recommendedName>
        <fullName evidence="4">Protein hunchback</fullName>
    </recommendedName>
</protein>
<evidence type="ECO:0000256" key="5">
    <source>
        <dbReference type="ARBA" id="ARBA00022473"/>
    </source>
</evidence>
<dbReference type="Gene3D" id="3.30.160.60">
    <property type="entry name" value="Classic Zinc Finger"/>
    <property type="match status" value="3"/>
</dbReference>
<feature type="region of interest" description="Disordered" evidence="14">
    <location>
        <begin position="385"/>
        <end position="436"/>
    </location>
</feature>
<dbReference type="GO" id="GO:0000122">
    <property type="term" value="P:negative regulation of transcription by RNA polymerase II"/>
    <property type="evidence" value="ECO:0007669"/>
    <property type="project" value="UniProtKB-ARBA"/>
</dbReference>
<comment type="function">
    <text evidence="1">Gap class segmentation protein that controls development of head structures.</text>
</comment>
<dbReference type="GO" id="GO:0045944">
    <property type="term" value="P:positive regulation of transcription by RNA polymerase II"/>
    <property type="evidence" value="ECO:0007669"/>
    <property type="project" value="TreeGrafter"/>
</dbReference>
<dbReference type="GO" id="GO:0000977">
    <property type="term" value="F:RNA polymerase II transcription regulatory region sequence-specific DNA binding"/>
    <property type="evidence" value="ECO:0007669"/>
    <property type="project" value="UniProtKB-ARBA"/>
</dbReference>
<evidence type="ECO:0000256" key="1">
    <source>
        <dbReference type="ARBA" id="ARBA00003983"/>
    </source>
</evidence>
<dbReference type="AlphaFoldDB" id="A0A482W0Z4"/>
<keyword evidence="8" id="KW-0677">Repeat</keyword>
<feature type="region of interest" description="Disordered" evidence="14">
    <location>
        <begin position="49"/>
        <end position="80"/>
    </location>
</feature>
<dbReference type="PROSITE" id="PS50157">
    <property type="entry name" value="ZINC_FINGER_C2H2_2"/>
    <property type="match status" value="2"/>
</dbReference>
<keyword evidence="12" id="KW-0539">Nucleus</keyword>
<dbReference type="STRING" id="1661398.A0A482W0Z4"/>
<dbReference type="InterPro" id="IPR013087">
    <property type="entry name" value="Znf_C2H2_type"/>
</dbReference>
<dbReference type="FunFam" id="3.30.160.60:FF:001301">
    <property type="entry name" value="Blast:Protein hunchback"/>
    <property type="match status" value="1"/>
</dbReference>
<feature type="region of interest" description="Disordered" evidence="14">
    <location>
        <begin position="320"/>
        <end position="354"/>
    </location>
</feature>
<dbReference type="PROSITE" id="PS00028">
    <property type="entry name" value="ZINC_FINGER_C2H2_1"/>
    <property type="match status" value="3"/>
</dbReference>
<evidence type="ECO:0000313" key="16">
    <source>
        <dbReference type="EMBL" id="RZC38821.1"/>
    </source>
</evidence>
<evidence type="ECO:0000256" key="4">
    <source>
        <dbReference type="ARBA" id="ARBA00013638"/>
    </source>
</evidence>
<keyword evidence="6" id="KW-0302">Gap protein</keyword>
<evidence type="ECO:0000256" key="10">
    <source>
        <dbReference type="ARBA" id="ARBA00022833"/>
    </source>
</evidence>
<feature type="compositionally biased region" description="Basic and acidic residues" evidence="14">
    <location>
        <begin position="120"/>
        <end position="129"/>
    </location>
</feature>
<comment type="similarity">
    <text evidence="3">Belongs to the hunchback C2H2-type zinc-finger protein family.</text>
</comment>
<dbReference type="PANTHER" id="PTHR24403">
    <property type="entry name" value="ZINC FINGER PROTEIN"/>
    <property type="match status" value="1"/>
</dbReference>
<comment type="caution">
    <text evidence="16">The sequence shown here is derived from an EMBL/GenBank/DDBJ whole genome shotgun (WGS) entry which is preliminary data.</text>
</comment>
<dbReference type="PANTHER" id="PTHR24403:SF109">
    <property type="entry name" value="ZINC FINGER PROTEIN 845-LIKE"/>
    <property type="match status" value="1"/>
</dbReference>
<keyword evidence="5" id="KW-0217">Developmental protein</keyword>
<dbReference type="SUPFAM" id="SSF57667">
    <property type="entry name" value="beta-beta-alpha zinc fingers"/>
    <property type="match status" value="3"/>
</dbReference>
<evidence type="ECO:0000256" key="2">
    <source>
        <dbReference type="ARBA" id="ARBA00004123"/>
    </source>
</evidence>
<dbReference type="Pfam" id="PF00096">
    <property type="entry name" value="zf-C2H2"/>
    <property type="match status" value="1"/>
</dbReference>
<keyword evidence="9 13" id="KW-0863">Zinc-finger</keyword>
<keyword evidence="11" id="KW-0238">DNA-binding</keyword>
<evidence type="ECO:0000256" key="9">
    <source>
        <dbReference type="ARBA" id="ARBA00022771"/>
    </source>
</evidence>
<keyword evidence="17" id="KW-1185">Reference proteome</keyword>
<comment type="subcellular location">
    <subcellularLocation>
        <location evidence="2">Nucleus</location>
    </subcellularLocation>
</comment>